<dbReference type="InterPro" id="IPR009311">
    <property type="entry name" value="IFI6/IFI27-like"/>
</dbReference>
<comment type="similarity">
    <text evidence="2">Belongs to the IFI6/IFI27 family.</text>
</comment>
<feature type="chain" id="PRO_5036489521" description="Sushi domain-containing protein" evidence="6">
    <location>
        <begin position="24"/>
        <end position="174"/>
    </location>
</feature>
<protein>
    <recommendedName>
        <fullName evidence="9">Sushi domain-containing protein</fullName>
    </recommendedName>
</protein>
<sequence length="174" mass="17822">MASAVNGVLLVCLWVGLVSFVDSVCPRASSYGFWVEHNNDGRCILKCDDGYEPSGCYVLRYLRSEGKWNHDVPTCERKSLVSGKTVLAVGTGVAAVLATPAVLAGAGFTAAGVAAGSIAAMLQTPFTAAGGWFALSQSAGVVGTALTTKGLVGTVTGAITYATSSSKFSNCEEE</sequence>
<evidence type="ECO:0008006" key="9">
    <source>
        <dbReference type="Google" id="ProtNLM"/>
    </source>
</evidence>
<reference evidence="7" key="1">
    <citation type="submission" date="2022-08" db="UniProtKB">
        <authorList>
            <consortium name="EnsemblMetazoa"/>
        </authorList>
    </citation>
    <scope>IDENTIFICATION</scope>
    <source>
        <strain evidence="7">05x7-T-G4-1.051#20</strain>
    </source>
</reference>
<evidence type="ECO:0000313" key="8">
    <source>
        <dbReference type="Proteomes" id="UP000005408"/>
    </source>
</evidence>
<dbReference type="OMA" id="WVEHNND"/>
<dbReference type="Gene3D" id="6.10.110.10">
    <property type="match status" value="1"/>
</dbReference>
<keyword evidence="3" id="KW-0812">Transmembrane</keyword>
<dbReference type="PANTHER" id="PTHR16932">
    <property type="entry name" value="INTERFERON ALPHA-INDUCIBLE PROTEIN 27"/>
    <property type="match status" value="1"/>
</dbReference>
<evidence type="ECO:0000256" key="6">
    <source>
        <dbReference type="SAM" id="SignalP"/>
    </source>
</evidence>
<dbReference type="EnsemblMetazoa" id="G34530.1">
    <property type="protein sequence ID" value="G34530.1:cds"/>
    <property type="gene ID" value="G34530"/>
</dbReference>
<evidence type="ECO:0000313" key="7">
    <source>
        <dbReference type="EnsemblMetazoa" id="G34530.1:cds"/>
    </source>
</evidence>
<dbReference type="PANTHER" id="PTHR16932:SF18">
    <property type="entry name" value="INTERFERON, ALPHA-INDUCIBLE PROTEIN 27-LIKE 2"/>
    <property type="match status" value="1"/>
</dbReference>
<evidence type="ECO:0000256" key="5">
    <source>
        <dbReference type="ARBA" id="ARBA00023136"/>
    </source>
</evidence>
<feature type="signal peptide" evidence="6">
    <location>
        <begin position="1"/>
        <end position="23"/>
    </location>
</feature>
<name>A0A8W8MTK1_MAGGI</name>
<dbReference type="Pfam" id="PF06140">
    <property type="entry name" value="Ifi-6-16"/>
    <property type="match status" value="1"/>
</dbReference>
<comment type="subcellular location">
    <subcellularLocation>
        <location evidence="1">Membrane</location>
        <topology evidence="1">Multi-pass membrane protein</topology>
    </subcellularLocation>
</comment>
<evidence type="ECO:0000256" key="2">
    <source>
        <dbReference type="ARBA" id="ARBA00007262"/>
    </source>
</evidence>
<proteinExistence type="inferred from homology"/>
<accession>A0A8W8MTK1</accession>
<dbReference type="GO" id="GO:0016020">
    <property type="term" value="C:membrane"/>
    <property type="evidence" value="ECO:0007669"/>
    <property type="project" value="UniProtKB-SubCell"/>
</dbReference>
<dbReference type="OrthoDB" id="6156203at2759"/>
<dbReference type="Proteomes" id="UP000005408">
    <property type="component" value="Unassembled WGS sequence"/>
</dbReference>
<evidence type="ECO:0000256" key="3">
    <source>
        <dbReference type="ARBA" id="ARBA00022692"/>
    </source>
</evidence>
<keyword evidence="5" id="KW-0472">Membrane</keyword>
<evidence type="ECO:0000256" key="4">
    <source>
        <dbReference type="ARBA" id="ARBA00022989"/>
    </source>
</evidence>
<dbReference type="AlphaFoldDB" id="A0A8W8MTK1"/>
<keyword evidence="4" id="KW-1133">Transmembrane helix</keyword>
<keyword evidence="8" id="KW-1185">Reference proteome</keyword>
<evidence type="ECO:0000256" key="1">
    <source>
        <dbReference type="ARBA" id="ARBA00004141"/>
    </source>
</evidence>
<keyword evidence="6" id="KW-0732">Signal</keyword>
<organism evidence="7 8">
    <name type="scientific">Magallana gigas</name>
    <name type="common">Pacific oyster</name>
    <name type="synonym">Crassostrea gigas</name>
    <dbReference type="NCBI Taxonomy" id="29159"/>
    <lineage>
        <taxon>Eukaryota</taxon>
        <taxon>Metazoa</taxon>
        <taxon>Spiralia</taxon>
        <taxon>Lophotrochozoa</taxon>
        <taxon>Mollusca</taxon>
        <taxon>Bivalvia</taxon>
        <taxon>Autobranchia</taxon>
        <taxon>Pteriomorphia</taxon>
        <taxon>Ostreida</taxon>
        <taxon>Ostreoidea</taxon>
        <taxon>Ostreidae</taxon>
        <taxon>Magallana</taxon>
    </lineage>
</organism>
<dbReference type="InterPro" id="IPR038213">
    <property type="entry name" value="IFI6/IFI27-like_sf"/>
</dbReference>